<evidence type="ECO:0000313" key="9">
    <source>
        <dbReference type="Proteomes" id="UP001325680"/>
    </source>
</evidence>
<dbReference type="EMBL" id="CP139960">
    <property type="protein sequence ID" value="WQD36667.1"/>
    <property type="molecule type" value="Genomic_DNA"/>
</dbReference>
<name>A0ABZ0W0G3_9BACT</name>
<keyword evidence="9" id="KW-1185">Reference proteome</keyword>
<dbReference type="InterPro" id="IPR019500">
    <property type="entry name" value="Pep_S46"/>
</dbReference>
<organism evidence="8 9">
    <name type="scientific">Niabella yanshanensis</name>
    <dbReference type="NCBI Taxonomy" id="577386"/>
    <lineage>
        <taxon>Bacteria</taxon>
        <taxon>Pseudomonadati</taxon>
        <taxon>Bacteroidota</taxon>
        <taxon>Chitinophagia</taxon>
        <taxon>Chitinophagales</taxon>
        <taxon>Chitinophagaceae</taxon>
        <taxon>Niabella</taxon>
    </lineage>
</organism>
<proteinExistence type="inferred from homology"/>
<keyword evidence="4 7" id="KW-0732">Signal</keyword>
<dbReference type="PANTHER" id="PTHR38469">
    <property type="entry name" value="PERIPLASMIC PEPTIDASE SUBFAMILY S1B"/>
    <property type="match status" value="1"/>
</dbReference>
<dbReference type="SUPFAM" id="SSF50494">
    <property type="entry name" value="Trypsin-like serine proteases"/>
    <property type="match status" value="1"/>
</dbReference>
<keyword evidence="2 7" id="KW-0031">Aminopeptidase</keyword>
<dbReference type="Proteomes" id="UP001325680">
    <property type="component" value="Chromosome"/>
</dbReference>
<keyword evidence="3 7" id="KW-0645">Protease</keyword>
<evidence type="ECO:0000256" key="7">
    <source>
        <dbReference type="RuleBase" id="RU366067"/>
    </source>
</evidence>
<keyword evidence="6 7" id="KW-0720">Serine protease</keyword>
<evidence type="ECO:0000256" key="6">
    <source>
        <dbReference type="ARBA" id="ARBA00022825"/>
    </source>
</evidence>
<evidence type="ECO:0000256" key="1">
    <source>
        <dbReference type="ARBA" id="ARBA00010491"/>
    </source>
</evidence>
<evidence type="ECO:0000256" key="2">
    <source>
        <dbReference type="ARBA" id="ARBA00022438"/>
    </source>
</evidence>
<keyword evidence="5 7" id="KW-0378">Hydrolase</keyword>
<dbReference type="PANTHER" id="PTHR38469:SF1">
    <property type="entry name" value="PERIPLASMIC PEPTIDASE SUBFAMILY S1B"/>
    <property type="match status" value="1"/>
</dbReference>
<evidence type="ECO:0000256" key="5">
    <source>
        <dbReference type="ARBA" id="ARBA00022801"/>
    </source>
</evidence>
<comment type="function">
    <text evidence="7">Catalyzes the removal of dipeptides from the N-terminus of oligopeptides.</text>
</comment>
<evidence type="ECO:0000256" key="3">
    <source>
        <dbReference type="ARBA" id="ARBA00022670"/>
    </source>
</evidence>
<sequence>MKKLSIIFLVLLFSIAVRADEGMWLPQLLEALNEKRMKSLGMKMDASDIYNVNKESLKDAIVSFGGFCTGEVISDQGLVLTNHHCGFDAIQNHSTLDHNFIRDGFWAKSNAEELPNAGLFVTFIVRIEDVTDAVLKNVNNSLAENMRQSLVDRNAKQRLNEVTKETYQGAFIRPFFEGNKYYLFITETYNDVRLVGAPPSSIGNFGKDTDNWMWPRHTGDFSMFRIYAGKDNKPASYSPDNVPYRPKKSLSIAMNGMKEGDFTMIFGFPGRTTEYLPSEAVNQIMTVNDPAKIAIRDKALAAIDKYMRSDEAIKIQYASKYAGISNAWKKWQGEVLGLTNTNAVGKKQKYEAEYSRLLNNNPALKANYGTVLGQLNEAYKKIKNFALTRDYYLETTSKIELFQVVQRIRALGSKKNKPEYAEALIAEIKWMDNYLKEMNLTVDKDIFAAMMQLYLEQPSGYIASRAKEEYAKFKDYKTWANDLYSKTIFADQQKLKDLLSKDPGKLFEALTTDQGAQLVLSISNLYDNEVAPELNKIQTSINQLQRLYMKAQMDVFTDKIFYPDANSTLRVAFGNVSGYSSPTGKKYEYYTYMDGLMEKYKPGDYEFDVPEKLRELYKKKDYGKYGSNGKMPVCFIASNHTTGGNSGSPALDAHGNLVGLNFDRVWEGTMSDVNYDPSICRNIMVDIRYILFIVDKFAGAGHLVNEMKLVYPKKTY</sequence>
<dbReference type="RefSeq" id="WP_114790283.1">
    <property type="nucleotide sequence ID" value="NZ_CP139960.1"/>
</dbReference>
<gene>
    <name evidence="8" type="ORF">U0035_13415</name>
</gene>
<protein>
    <recommendedName>
        <fullName evidence="7">Dipeptidyl-peptidase</fullName>
        <ecNumber evidence="7">3.4.14.-</ecNumber>
    </recommendedName>
</protein>
<comment type="similarity">
    <text evidence="1 7">Belongs to the peptidase S46 family.</text>
</comment>
<feature type="chain" id="PRO_5044988180" description="Dipeptidyl-peptidase" evidence="7">
    <location>
        <begin position="20"/>
        <end position="716"/>
    </location>
</feature>
<reference evidence="8 9" key="1">
    <citation type="submission" date="2023-12" db="EMBL/GenBank/DDBJ databases">
        <title>Genome sequencing and assembly of bacterial species from a model synthetic community.</title>
        <authorList>
            <person name="Hogle S.L."/>
        </authorList>
    </citation>
    <scope>NUCLEOTIDE SEQUENCE [LARGE SCALE GENOMIC DNA]</scope>
    <source>
        <strain evidence="8 9">HAMBI_3031</strain>
    </source>
</reference>
<dbReference type="InterPro" id="IPR009003">
    <property type="entry name" value="Peptidase_S1_PA"/>
</dbReference>
<dbReference type="Pfam" id="PF10459">
    <property type="entry name" value="Peptidase_S46"/>
    <property type="match status" value="1"/>
</dbReference>
<dbReference type="EC" id="3.4.14.-" evidence="7"/>
<evidence type="ECO:0000313" key="8">
    <source>
        <dbReference type="EMBL" id="WQD36667.1"/>
    </source>
</evidence>
<accession>A0ABZ0W0G3</accession>
<feature type="signal peptide" evidence="7">
    <location>
        <begin position="1"/>
        <end position="19"/>
    </location>
</feature>
<evidence type="ECO:0000256" key="4">
    <source>
        <dbReference type="ARBA" id="ARBA00022729"/>
    </source>
</evidence>